<dbReference type="Pfam" id="PF01828">
    <property type="entry name" value="Peptidase_A4"/>
    <property type="match status" value="1"/>
</dbReference>
<dbReference type="InterPro" id="IPR000250">
    <property type="entry name" value="Peptidase_G1"/>
</dbReference>
<dbReference type="GO" id="GO:0006508">
    <property type="term" value="P:proteolysis"/>
    <property type="evidence" value="ECO:0007669"/>
    <property type="project" value="InterPro"/>
</dbReference>
<evidence type="ECO:0000256" key="1">
    <source>
        <dbReference type="PIRSR" id="PIRSR600250-50"/>
    </source>
</evidence>
<dbReference type="AlphaFoldDB" id="A0A9P3GQC1"/>
<dbReference type="Proteomes" id="UP000703269">
    <property type="component" value="Unassembled WGS sequence"/>
</dbReference>
<evidence type="ECO:0000313" key="2">
    <source>
        <dbReference type="EMBL" id="GJE99827.1"/>
    </source>
</evidence>
<feature type="active site" description="Proton acceptor" evidence="1">
    <location>
        <position position="65"/>
    </location>
</feature>
<gene>
    <name evidence="2" type="ORF">PsYK624_160990</name>
</gene>
<dbReference type="Gene3D" id="2.60.120.700">
    <property type="entry name" value="Peptidase G1"/>
    <property type="match status" value="1"/>
</dbReference>
<comment type="caution">
    <text evidence="2">The sequence shown here is derived from an EMBL/GenBank/DDBJ whole genome shotgun (WGS) entry which is preliminary data.</text>
</comment>
<reference evidence="2 3" key="1">
    <citation type="submission" date="2021-08" db="EMBL/GenBank/DDBJ databases">
        <title>Draft Genome Sequence of Phanerochaete sordida strain YK-624.</title>
        <authorList>
            <person name="Mori T."/>
            <person name="Dohra H."/>
            <person name="Suzuki T."/>
            <person name="Kawagishi H."/>
            <person name="Hirai H."/>
        </authorList>
    </citation>
    <scope>NUCLEOTIDE SEQUENCE [LARGE SCALE GENOMIC DNA]</scope>
    <source>
        <strain evidence="2 3">YK-624</strain>
    </source>
</reference>
<evidence type="ECO:0000313" key="3">
    <source>
        <dbReference type="Proteomes" id="UP000703269"/>
    </source>
</evidence>
<organism evidence="2 3">
    <name type="scientific">Phanerochaete sordida</name>
    <dbReference type="NCBI Taxonomy" id="48140"/>
    <lineage>
        <taxon>Eukaryota</taxon>
        <taxon>Fungi</taxon>
        <taxon>Dikarya</taxon>
        <taxon>Basidiomycota</taxon>
        <taxon>Agaricomycotina</taxon>
        <taxon>Agaricomycetes</taxon>
        <taxon>Polyporales</taxon>
        <taxon>Phanerochaetaceae</taxon>
        <taxon>Phanerochaete</taxon>
    </lineage>
</organism>
<accession>A0A9P3GQC1</accession>
<name>A0A9P3GQC1_9APHY</name>
<dbReference type="InterPro" id="IPR038656">
    <property type="entry name" value="Peptidase_G1_sf"/>
</dbReference>
<sequence length="98" mass="9807">MCSDADAAYADLAVRAGDRVTVSVYARAPAVGVTTITNHLTRRSVAQQLASGHLLCGKGASWIVEDLCRPAVPLAGSGEVVSSGVQATTAGGVVGPEA</sequence>
<proteinExistence type="predicted"/>
<dbReference type="SUPFAM" id="SSF49899">
    <property type="entry name" value="Concanavalin A-like lectins/glucanases"/>
    <property type="match status" value="1"/>
</dbReference>
<dbReference type="InterPro" id="IPR013320">
    <property type="entry name" value="ConA-like_dom_sf"/>
</dbReference>
<dbReference type="PANTHER" id="PTHR37536">
    <property type="entry name" value="PUTATIVE (AFU_ORTHOLOGUE AFUA_3G02970)-RELATED"/>
    <property type="match status" value="1"/>
</dbReference>
<dbReference type="GO" id="GO:0070007">
    <property type="term" value="F:glutamic-type endopeptidase activity"/>
    <property type="evidence" value="ECO:0007669"/>
    <property type="project" value="InterPro"/>
</dbReference>
<dbReference type="PANTHER" id="PTHR37536:SF1">
    <property type="entry name" value="ASPERGILLOPEPSIN, PUTAITVE (AFU_ORTHOLOGUE AFUA_7G01200)"/>
    <property type="match status" value="1"/>
</dbReference>
<protein>
    <submittedName>
        <fullName evidence="2">Peptidase A4 family-domain-containing protein</fullName>
    </submittedName>
</protein>
<dbReference type="EMBL" id="BPQB01000121">
    <property type="protein sequence ID" value="GJE99827.1"/>
    <property type="molecule type" value="Genomic_DNA"/>
</dbReference>
<keyword evidence="3" id="KW-1185">Reference proteome</keyword>